<gene>
    <name evidence="1" type="ordered locus">Ctu_23820</name>
</gene>
<evidence type="ECO:0000313" key="1">
    <source>
        <dbReference type="EMBL" id="CBA31364.1"/>
    </source>
</evidence>
<dbReference type="KEGG" id="ctu:CTU_23820"/>
<protein>
    <submittedName>
        <fullName evidence="1">Uncharacterized protein</fullName>
    </submittedName>
</protein>
<reference evidence="2" key="2">
    <citation type="journal article" date="2011" name="J. Bacteriol.">
        <title>Complete genome sequence of Cronobacter turicensis LMG 23827, a food-borne pathogen causing deaths in neonates.</title>
        <authorList>
            <person name="Stephan R."/>
            <person name="Lehner A."/>
            <person name="Tischler P."/>
            <person name="Rattei T."/>
        </authorList>
    </citation>
    <scope>NUCLEOTIDE SEQUENCE [LARGE SCALE GENOMIC DNA]</scope>
    <source>
        <strain evidence="2">DSM 18703 / CCUG 55852 / LMG 23827 / z3032</strain>
    </source>
</reference>
<reference evidence="1 2" key="1">
    <citation type="journal article" date="2010" name="J. Bacteriol.">
        <title>Complete Genome Sequence of Cronobacter turicensis LMG 23827, a foodborne pathogen causing deaths in neonates.</title>
        <authorList>
            <person name="Stephan R."/>
            <person name="Lehner A."/>
            <person name="Tischler P."/>
            <person name="Rattei T."/>
        </authorList>
    </citation>
    <scope>NUCLEOTIDE SEQUENCE [LARGE SCALE GENOMIC DNA]</scope>
    <source>
        <strain evidence="2">DSM 18703 / CCUG 55852 / LMG 23827 / z3032</strain>
    </source>
</reference>
<accession>C9XTR7</accession>
<evidence type="ECO:0000313" key="2">
    <source>
        <dbReference type="Proteomes" id="UP000002069"/>
    </source>
</evidence>
<dbReference type="AlphaFoldDB" id="C9XTR7"/>
<organism evidence="1 2">
    <name type="scientific">Cronobacter turicensis (strain DSM 18703 / CCUG 55852 / LMG 23827 / z3032)</name>
    <dbReference type="NCBI Taxonomy" id="693216"/>
    <lineage>
        <taxon>Bacteria</taxon>
        <taxon>Pseudomonadati</taxon>
        <taxon>Pseudomonadota</taxon>
        <taxon>Gammaproteobacteria</taxon>
        <taxon>Enterobacterales</taxon>
        <taxon>Enterobacteriaceae</taxon>
        <taxon>Cronobacter</taxon>
    </lineage>
</organism>
<keyword evidence="2" id="KW-1185">Reference proteome</keyword>
<dbReference type="Proteomes" id="UP000002069">
    <property type="component" value="Chromosome"/>
</dbReference>
<dbReference type="PATRIC" id="fig|693216.3.peg.2254"/>
<sequence length="67" mass="7571">MRELCANTIYKFVNRFSFVAKDVVAATHQETAIFAFFTIIISQLTQFYAEGAACHFAHSASQHKINN</sequence>
<dbReference type="EMBL" id="FN543093">
    <property type="protein sequence ID" value="CBA31364.1"/>
    <property type="molecule type" value="Genomic_DNA"/>
</dbReference>
<name>C9XTR7_CROTZ</name>
<proteinExistence type="predicted"/>
<dbReference type="HOGENOM" id="CLU_2810083_0_0_6"/>